<feature type="region of interest" description="Disordered" evidence="1">
    <location>
        <begin position="33"/>
        <end position="64"/>
    </location>
</feature>
<accession>A0ABW1G161</accession>
<sequence length="115" mass="12320">MPHDWAVASADGVTTADAPGLGRLSLRARIVDEHPTAPDDPGVGLRNGGTLHVADSTAPAPQGSTRRIRRWDIVQPLGDQVRLFTFTFDYDATGHHAEAVAVLDREIRTAELGSL</sequence>
<comment type="caution">
    <text evidence="2">The sequence shown here is derived from an EMBL/GenBank/DDBJ whole genome shotgun (WGS) entry which is preliminary data.</text>
</comment>
<proteinExistence type="predicted"/>
<gene>
    <name evidence="2" type="ORF">ACFP3V_10705</name>
</gene>
<evidence type="ECO:0000256" key="1">
    <source>
        <dbReference type="SAM" id="MobiDB-lite"/>
    </source>
</evidence>
<dbReference type="RefSeq" id="WP_380582370.1">
    <property type="nucleotide sequence ID" value="NZ_JBHSQJ010000039.1"/>
</dbReference>
<evidence type="ECO:0000313" key="2">
    <source>
        <dbReference type="EMBL" id="MFC5907690.1"/>
    </source>
</evidence>
<reference evidence="3" key="1">
    <citation type="journal article" date="2019" name="Int. J. Syst. Evol. Microbiol.">
        <title>The Global Catalogue of Microorganisms (GCM) 10K type strain sequencing project: providing services to taxonomists for standard genome sequencing and annotation.</title>
        <authorList>
            <consortium name="The Broad Institute Genomics Platform"/>
            <consortium name="The Broad Institute Genome Sequencing Center for Infectious Disease"/>
            <person name="Wu L."/>
            <person name="Ma J."/>
        </authorList>
    </citation>
    <scope>NUCLEOTIDE SEQUENCE [LARGE SCALE GENOMIC DNA]</scope>
    <source>
        <strain evidence="3">JCM 4816</strain>
    </source>
</reference>
<dbReference type="Proteomes" id="UP001596174">
    <property type="component" value="Unassembled WGS sequence"/>
</dbReference>
<keyword evidence="3" id="KW-1185">Reference proteome</keyword>
<name>A0ABW1G161_9ACTN</name>
<organism evidence="2 3">
    <name type="scientific">Streptacidiphilus monticola</name>
    <dbReference type="NCBI Taxonomy" id="2161674"/>
    <lineage>
        <taxon>Bacteria</taxon>
        <taxon>Bacillati</taxon>
        <taxon>Actinomycetota</taxon>
        <taxon>Actinomycetes</taxon>
        <taxon>Kitasatosporales</taxon>
        <taxon>Streptomycetaceae</taxon>
        <taxon>Streptacidiphilus</taxon>
    </lineage>
</organism>
<protein>
    <submittedName>
        <fullName evidence="2">Uncharacterized protein</fullName>
    </submittedName>
</protein>
<evidence type="ECO:0000313" key="3">
    <source>
        <dbReference type="Proteomes" id="UP001596174"/>
    </source>
</evidence>
<dbReference type="EMBL" id="JBHSQJ010000039">
    <property type="protein sequence ID" value="MFC5907690.1"/>
    <property type="molecule type" value="Genomic_DNA"/>
</dbReference>